<proteinExistence type="predicted"/>
<comment type="caution">
    <text evidence="1">The sequence shown here is derived from an EMBL/GenBank/DDBJ whole genome shotgun (WGS) entry which is preliminary data.</text>
</comment>
<protein>
    <submittedName>
        <fullName evidence="1">Uncharacterized protein</fullName>
    </submittedName>
</protein>
<organism evidence="1 2">
    <name type="scientific">Candidatus Amesbacteria bacterium RIFOXYB1_FULL_47_9</name>
    <dbReference type="NCBI Taxonomy" id="1797266"/>
    <lineage>
        <taxon>Bacteria</taxon>
        <taxon>Candidatus Amesiibacteriota</taxon>
    </lineage>
</organism>
<sequence length="90" mass="9914">MMRDGNHIRLICESVTPAPIDTKNQVRKKSLKGLIREIICACSTVAARERPARNPPISTENPTQGEAAIAATARHQPMELIKRVSVDSPR</sequence>
<dbReference type="EMBL" id="MEXU01000025">
    <property type="protein sequence ID" value="OGD10509.1"/>
    <property type="molecule type" value="Genomic_DNA"/>
</dbReference>
<evidence type="ECO:0000313" key="1">
    <source>
        <dbReference type="EMBL" id="OGD10509.1"/>
    </source>
</evidence>
<reference evidence="1 2" key="1">
    <citation type="journal article" date="2016" name="Nat. Commun.">
        <title>Thousands of microbial genomes shed light on interconnected biogeochemical processes in an aquifer system.</title>
        <authorList>
            <person name="Anantharaman K."/>
            <person name="Brown C.T."/>
            <person name="Hug L.A."/>
            <person name="Sharon I."/>
            <person name="Castelle C.J."/>
            <person name="Probst A.J."/>
            <person name="Thomas B.C."/>
            <person name="Singh A."/>
            <person name="Wilkins M.J."/>
            <person name="Karaoz U."/>
            <person name="Brodie E.L."/>
            <person name="Williams K.H."/>
            <person name="Hubbard S.S."/>
            <person name="Banfield J.F."/>
        </authorList>
    </citation>
    <scope>NUCLEOTIDE SEQUENCE [LARGE SCALE GENOMIC DNA]</scope>
</reference>
<evidence type="ECO:0000313" key="2">
    <source>
        <dbReference type="Proteomes" id="UP000178188"/>
    </source>
</evidence>
<accession>A0A1F4ZVR6</accession>
<gene>
    <name evidence="1" type="ORF">A2395_01085</name>
</gene>
<name>A0A1F4ZVR6_9BACT</name>
<dbReference type="AlphaFoldDB" id="A0A1F4ZVR6"/>
<dbReference type="Proteomes" id="UP000178188">
    <property type="component" value="Unassembled WGS sequence"/>
</dbReference>